<dbReference type="Proteomes" id="UP001217838">
    <property type="component" value="Unassembled WGS sequence"/>
</dbReference>
<comment type="caution">
    <text evidence="1">The sequence shown here is derived from an EMBL/GenBank/DDBJ whole genome shotgun (WGS) entry which is preliminary data.</text>
</comment>
<accession>A0ABT5BJA4</accession>
<name>A0ABT5BJA4_9BACT</name>
<dbReference type="EMBL" id="JAQNDN010000024">
    <property type="protein sequence ID" value="MDC0674239.1"/>
    <property type="molecule type" value="Genomic_DNA"/>
</dbReference>
<dbReference type="RefSeq" id="WP_272008305.1">
    <property type="nucleotide sequence ID" value="NZ_JAQNDN010000024.1"/>
</dbReference>
<sequence>MAPSPTVLARALVFGLGVAALFAGMAVGASGCGICTRPCPGSMPLDRGMYSIIESPDRPELVGGQVEITDDAFVIAFADADGHEWVVDYTFE</sequence>
<keyword evidence="2" id="KW-1185">Reference proteome</keyword>
<evidence type="ECO:0000313" key="2">
    <source>
        <dbReference type="Proteomes" id="UP001217838"/>
    </source>
</evidence>
<proteinExistence type="predicted"/>
<organism evidence="1 2">
    <name type="scientific">Nannocystis radixulma</name>
    <dbReference type="NCBI Taxonomy" id="2995305"/>
    <lineage>
        <taxon>Bacteria</taxon>
        <taxon>Pseudomonadati</taxon>
        <taxon>Myxococcota</taxon>
        <taxon>Polyangia</taxon>
        <taxon>Nannocystales</taxon>
        <taxon>Nannocystaceae</taxon>
        <taxon>Nannocystis</taxon>
    </lineage>
</organism>
<reference evidence="1 2" key="1">
    <citation type="submission" date="2022-11" db="EMBL/GenBank/DDBJ databases">
        <title>Minimal conservation of predation-associated metabolite biosynthetic gene clusters underscores biosynthetic potential of Myxococcota including descriptions for ten novel species: Archangium lansinium sp. nov., Myxococcus landrumus sp. nov., Nannocystis bai.</title>
        <authorList>
            <person name="Ahearne A."/>
            <person name="Stevens C."/>
            <person name="Dowd S."/>
        </authorList>
    </citation>
    <scope>NUCLEOTIDE SEQUENCE [LARGE SCALE GENOMIC DNA]</scope>
    <source>
        <strain evidence="1 2">NCELM</strain>
    </source>
</reference>
<evidence type="ECO:0000313" key="1">
    <source>
        <dbReference type="EMBL" id="MDC0674239.1"/>
    </source>
</evidence>
<gene>
    <name evidence="1" type="ORF">POL58_41210</name>
</gene>
<protein>
    <submittedName>
        <fullName evidence="1">Uncharacterized protein</fullName>
    </submittedName>
</protein>